<evidence type="ECO:0000256" key="8">
    <source>
        <dbReference type="SAM" id="MobiDB-lite"/>
    </source>
</evidence>
<gene>
    <name evidence="11" type="primary">relt</name>
    <name evidence="11" type="ORF">DAT39_007863</name>
</gene>
<evidence type="ECO:0000256" key="9">
    <source>
        <dbReference type="SAM" id="Phobius"/>
    </source>
</evidence>
<comment type="subcellular location">
    <subcellularLocation>
        <location evidence="1">Cell membrane</location>
        <topology evidence="1">Single-pass membrane protein</topology>
    </subcellularLocation>
</comment>
<dbReference type="Gene3D" id="2.10.50.10">
    <property type="entry name" value="Tumor Necrosis Factor Receptor, subunit A, domain 2"/>
    <property type="match status" value="1"/>
</dbReference>
<evidence type="ECO:0000256" key="6">
    <source>
        <dbReference type="ARBA" id="ARBA00023136"/>
    </source>
</evidence>
<dbReference type="GO" id="GO:0006915">
    <property type="term" value="P:apoptotic process"/>
    <property type="evidence" value="ECO:0007669"/>
    <property type="project" value="TreeGrafter"/>
</dbReference>
<evidence type="ECO:0000313" key="12">
    <source>
        <dbReference type="Proteomes" id="UP000727407"/>
    </source>
</evidence>
<name>A0A8J4UJW6_CLAMG</name>
<feature type="chain" id="PRO_5035316365" evidence="10">
    <location>
        <begin position="35"/>
        <end position="411"/>
    </location>
</feature>
<protein>
    <submittedName>
        <fullName evidence="11">Tumor necrosis factor receptor superfamily member 19L isoform X1</fullName>
    </submittedName>
</protein>
<feature type="region of interest" description="Disordered" evidence="8">
    <location>
        <begin position="368"/>
        <end position="389"/>
    </location>
</feature>
<comment type="similarity">
    <text evidence="2">Belongs to the RELT family.</text>
</comment>
<dbReference type="Proteomes" id="UP000727407">
    <property type="component" value="Unassembled WGS sequence"/>
</dbReference>
<keyword evidence="11" id="KW-0675">Receptor</keyword>
<dbReference type="InterPro" id="IPR022333">
    <property type="entry name" value="TNFR_19-like"/>
</dbReference>
<feature type="signal peptide" evidence="10">
    <location>
        <begin position="1"/>
        <end position="34"/>
    </location>
</feature>
<evidence type="ECO:0000256" key="3">
    <source>
        <dbReference type="ARBA" id="ARBA00022475"/>
    </source>
</evidence>
<feature type="coiled-coil region" evidence="7">
    <location>
        <begin position="240"/>
        <end position="267"/>
    </location>
</feature>
<comment type="caution">
    <text evidence="11">The sequence shown here is derived from an EMBL/GenBank/DDBJ whole genome shotgun (WGS) entry which is preliminary data.</text>
</comment>
<proteinExistence type="inferred from homology"/>
<keyword evidence="12" id="KW-1185">Reference proteome</keyword>
<keyword evidence="10" id="KW-0732">Signal</keyword>
<keyword evidence="4 9" id="KW-0812">Transmembrane</keyword>
<keyword evidence="3" id="KW-1003">Cell membrane</keyword>
<dbReference type="GO" id="GO:0005886">
    <property type="term" value="C:plasma membrane"/>
    <property type="evidence" value="ECO:0007669"/>
    <property type="project" value="UniProtKB-SubCell"/>
</dbReference>
<keyword evidence="5 9" id="KW-1133">Transmembrane helix</keyword>
<evidence type="ECO:0000313" key="11">
    <source>
        <dbReference type="EMBL" id="KAF5902439.1"/>
    </source>
</evidence>
<feature type="transmembrane region" description="Helical" evidence="9">
    <location>
        <begin position="177"/>
        <end position="200"/>
    </location>
</feature>
<evidence type="ECO:0000256" key="7">
    <source>
        <dbReference type="SAM" id="Coils"/>
    </source>
</evidence>
<dbReference type="InterPro" id="IPR034048">
    <property type="entry name" value="TNFRSF19L_N"/>
</dbReference>
<keyword evidence="6 9" id="KW-0472">Membrane</keyword>
<evidence type="ECO:0000256" key="5">
    <source>
        <dbReference type="ARBA" id="ARBA00022989"/>
    </source>
</evidence>
<dbReference type="PANTHER" id="PTHR47397">
    <property type="entry name" value="TUMOR NECROSIS FACTOR RECEPTOR SUPERFAMILY MEMBER 19L"/>
    <property type="match status" value="1"/>
</dbReference>
<dbReference type="CDD" id="cd13419">
    <property type="entry name" value="TNFRSF19L"/>
    <property type="match status" value="1"/>
</dbReference>
<evidence type="ECO:0000256" key="4">
    <source>
        <dbReference type="ARBA" id="ARBA00022692"/>
    </source>
</evidence>
<accession>A0A8J4UJW6</accession>
<evidence type="ECO:0000256" key="2">
    <source>
        <dbReference type="ARBA" id="ARBA00008688"/>
    </source>
</evidence>
<dbReference type="OrthoDB" id="9864383at2759"/>
<sequence length="411" mass="43977">VLCLLRNMMKMMRNHLGCSASLFFMLLSPWVVLAAPYQTGQTYTCLHCPAGQEPSIACSKAEGPDAVAECRSCPPGTFSDSYGPDQCAVHTQCKSLNRQPLTAGTSESNAACGDCLPGFHPVLSRQSSSTPCSCERTPLVRLRRNTGKSSRAGGAGSGTDGANSTAVHAAEEKPTEYAVFALVPVFCVIGLLGIFICNLLKKKGYKCTTEKESAEGEAGTLQKEGNPCPYVIEDQNEDTISALVRLITEKKENAAALEELLLEYEKKETCASKRSSIKFPGFFQFRSLPRLCTHNQHLHTISGFAPHSNHGCSRCSQKKWPHVLLPLTIDTNKTSCATSVTSSSGEGSVLNVGRFQVAHILEGDPVAMATTPPESSDTDSIECTHGESAEEVSLLGMSSSANCPSSKSKQN</sequence>
<evidence type="ECO:0000256" key="10">
    <source>
        <dbReference type="SAM" id="SignalP"/>
    </source>
</evidence>
<dbReference type="EMBL" id="QNUK01000090">
    <property type="protein sequence ID" value="KAF5902439.1"/>
    <property type="molecule type" value="Genomic_DNA"/>
</dbReference>
<dbReference type="PANTHER" id="PTHR47397:SF1">
    <property type="entry name" value="TUMOR NECROSIS FACTOR RECEPTOR SUPERFAMILY MEMBER 19L"/>
    <property type="match status" value="1"/>
</dbReference>
<evidence type="ECO:0000256" key="1">
    <source>
        <dbReference type="ARBA" id="ARBA00004162"/>
    </source>
</evidence>
<dbReference type="InterPro" id="IPR022248">
    <property type="entry name" value="TNF_rcpt_RELT"/>
</dbReference>
<organism evidence="11 12">
    <name type="scientific">Clarias magur</name>
    <name type="common">Asian catfish</name>
    <name type="synonym">Macropteronotus magur</name>
    <dbReference type="NCBI Taxonomy" id="1594786"/>
    <lineage>
        <taxon>Eukaryota</taxon>
        <taxon>Metazoa</taxon>
        <taxon>Chordata</taxon>
        <taxon>Craniata</taxon>
        <taxon>Vertebrata</taxon>
        <taxon>Euteleostomi</taxon>
        <taxon>Actinopterygii</taxon>
        <taxon>Neopterygii</taxon>
        <taxon>Teleostei</taxon>
        <taxon>Ostariophysi</taxon>
        <taxon>Siluriformes</taxon>
        <taxon>Clariidae</taxon>
        <taxon>Clarias</taxon>
    </lineage>
</organism>
<reference evidence="11" key="1">
    <citation type="submission" date="2020-07" db="EMBL/GenBank/DDBJ databases">
        <title>Clarias magur genome sequencing, assembly and annotation.</title>
        <authorList>
            <person name="Kushwaha B."/>
            <person name="Kumar R."/>
            <person name="Das P."/>
            <person name="Joshi C.G."/>
            <person name="Kumar D."/>
            <person name="Nagpure N.S."/>
            <person name="Pandey M."/>
            <person name="Agarwal S."/>
            <person name="Srivastava S."/>
            <person name="Singh M."/>
            <person name="Sahoo L."/>
            <person name="Jayasankar P."/>
            <person name="Meher P.K."/>
            <person name="Koringa P.G."/>
            <person name="Iquebal M.A."/>
            <person name="Das S.P."/>
            <person name="Bit A."/>
            <person name="Patnaik S."/>
            <person name="Patel N."/>
            <person name="Shah T.M."/>
            <person name="Hinsu A."/>
            <person name="Jena J.K."/>
        </authorList>
    </citation>
    <scope>NUCLEOTIDE SEQUENCE</scope>
    <source>
        <strain evidence="11">CIFAMagur01</strain>
        <tissue evidence="11">Testis</tissue>
    </source>
</reference>
<keyword evidence="7" id="KW-0175">Coiled coil</keyword>
<feature type="non-terminal residue" evidence="11">
    <location>
        <position position="411"/>
    </location>
</feature>
<dbReference type="Pfam" id="PF12606">
    <property type="entry name" value="RELT"/>
    <property type="match status" value="1"/>
</dbReference>
<feature type="non-terminal residue" evidence="11">
    <location>
        <position position="1"/>
    </location>
</feature>
<dbReference type="AlphaFoldDB" id="A0A8J4UJW6"/>
<dbReference type="PRINTS" id="PR01970">
    <property type="entry name" value="TNFACTORR19L"/>
</dbReference>